<dbReference type="OrthoDB" id="5867767at2759"/>
<gene>
    <name evidence="1" type="ORF">NECAME_12116</name>
</gene>
<protein>
    <submittedName>
        <fullName evidence="1">Uncharacterized protein</fullName>
    </submittedName>
</protein>
<organism evidence="1 2">
    <name type="scientific">Necator americanus</name>
    <name type="common">Human hookworm</name>
    <dbReference type="NCBI Taxonomy" id="51031"/>
    <lineage>
        <taxon>Eukaryota</taxon>
        <taxon>Metazoa</taxon>
        <taxon>Ecdysozoa</taxon>
        <taxon>Nematoda</taxon>
        <taxon>Chromadorea</taxon>
        <taxon>Rhabditida</taxon>
        <taxon>Rhabditina</taxon>
        <taxon>Rhabditomorpha</taxon>
        <taxon>Strongyloidea</taxon>
        <taxon>Ancylostomatidae</taxon>
        <taxon>Bunostominae</taxon>
        <taxon>Necator</taxon>
    </lineage>
</organism>
<dbReference type="OMA" id="LCTIHAV"/>
<sequence>MPSAVFCSLLAGIAAVIEIHYSIDFSHLEWSEKWSWAAADSIALCTIHAVLAFALQ</sequence>
<dbReference type="AlphaFoldDB" id="W2T4C9"/>
<dbReference type="EMBL" id="KI660270">
    <property type="protein sequence ID" value="ETN75807.1"/>
    <property type="molecule type" value="Genomic_DNA"/>
</dbReference>
<dbReference type="Proteomes" id="UP000053676">
    <property type="component" value="Unassembled WGS sequence"/>
</dbReference>
<keyword evidence="2" id="KW-1185">Reference proteome</keyword>
<dbReference type="KEGG" id="nai:NECAME_12116"/>
<evidence type="ECO:0000313" key="2">
    <source>
        <dbReference type="Proteomes" id="UP000053676"/>
    </source>
</evidence>
<name>W2T4C9_NECAM</name>
<evidence type="ECO:0000313" key="1">
    <source>
        <dbReference type="EMBL" id="ETN75807.1"/>
    </source>
</evidence>
<accession>W2T4C9</accession>
<proteinExistence type="predicted"/>
<dbReference type="GeneID" id="25352144"/>
<dbReference type="CTD" id="25352144"/>
<reference evidence="2" key="1">
    <citation type="journal article" date="2014" name="Nat. Genet.">
        <title>Genome of the human hookworm Necator americanus.</title>
        <authorList>
            <person name="Tang Y.T."/>
            <person name="Gao X."/>
            <person name="Rosa B.A."/>
            <person name="Abubucker S."/>
            <person name="Hallsworth-Pepin K."/>
            <person name="Martin J."/>
            <person name="Tyagi R."/>
            <person name="Heizer E."/>
            <person name="Zhang X."/>
            <person name="Bhonagiri-Palsikar V."/>
            <person name="Minx P."/>
            <person name="Warren W.C."/>
            <person name="Wang Q."/>
            <person name="Zhan B."/>
            <person name="Hotez P.J."/>
            <person name="Sternberg P.W."/>
            <person name="Dougall A."/>
            <person name="Gaze S.T."/>
            <person name="Mulvenna J."/>
            <person name="Sotillo J."/>
            <person name="Ranganathan S."/>
            <person name="Rabelo E.M."/>
            <person name="Wilson R.K."/>
            <person name="Felgner P.L."/>
            <person name="Bethony J."/>
            <person name="Hawdon J.M."/>
            <person name="Gasser R.B."/>
            <person name="Loukas A."/>
            <person name="Mitreva M."/>
        </authorList>
    </citation>
    <scope>NUCLEOTIDE SEQUENCE [LARGE SCALE GENOMIC DNA]</scope>
</reference>